<keyword evidence="2" id="KW-0547">Nucleotide-binding</keyword>
<evidence type="ECO:0000259" key="1">
    <source>
        <dbReference type="Pfam" id="PF01637"/>
    </source>
</evidence>
<proteinExistence type="predicted"/>
<dbReference type="PANTHER" id="PTHR34704:SF1">
    <property type="entry name" value="ATPASE"/>
    <property type="match status" value="1"/>
</dbReference>
<accession>A0AAE3K1H1</accession>
<dbReference type="AlphaFoldDB" id="A0AAE3K1H1"/>
<keyword evidence="2" id="KW-0067">ATP-binding</keyword>
<dbReference type="SUPFAM" id="SSF52540">
    <property type="entry name" value="P-loop containing nucleoside triphosphate hydrolases"/>
    <property type="match status" value="1"/>
</dbReference>
<organism evidence="2">
    <name type="scientific">Candidatus Aramenus sulfurataquae</name>
    <dbReference type="NCBI Taxonomy" id="1326980"/>
    <lineage>
        <taxon>Archaea</taxon>
        <taxon>Thermoproteota</taxon>
        <taxon>Thermoprotei</taxon>
        <taxon>Sulfolobales</taxon>
        <taxon>Sulfolobaceae</taxon>
        <taxon>Candidatus Aramenus</taxon>
    </lineage>
</organism>
<sequence length="186" mass="21633">MVQRFIDRERELQFLEEKYRENKAQLIVLYGRRRVGKTELVKQFIKDKEAIFHLSTNDGIQNNVKRIKEAFARLTGKNYFISLNVSLDELLIYFGDEISNRRVVLAIDEFQYLTEADKSVISQVQRAWDEKLSSTRLYLLITGSSVGMMENEVLSSRSPLYGRRTGIWKLSKLPFPALSSFSPART</sequence>
<gene>
    <name evidence="2" type="ORF">TQ35_002510</name>
</gene>
<dbReference type="GO" id="GO:0005524">
    <property type="term" value="F:ATP binding"/>
    <property type="evidence" value="ECO:0007669"/>
    <property type="project" value="UniProtKB-KW"/>
</dbReference>
<feature type="domain" description="ATPase" evidence="1">
    <location>
        <begin position="5"/>
        <end position="172"/>
    </location>
</feature>
<dbReference type="PANTHER" id="PTHR34704">
    <property type="entry name" value="ATPASE"/>
    <property type="match status" value="1"/>
</dbReference>
<dbReference type="InterPro" id="IPR011579">
    <property type="entry name" value="ATPase_dom"/>
</dbReference>
<reference evidence="2" key="1">
    <citation type="submission" date="2022-05" db="EMBL/GenBank/DDBJ databases">
        <title>Metagenome Sequencing of an Archaeal-Dominated Microbial Community from a Hot Spring at the Los Azufres Geothermal Field, Mexico.</title>
        <authorList>
            <person name="Marin-Paredes R."/>
            <person name="Martinez-Romero E."/>
            <person name="Servin-Garciduenas L.E."/>
        </authorList>
    </citation>
    <scope>NUCLEOTIDE SEQUENCE</scope>
    <source>
        <strain evidence="2">AZ1-454</strain>
    </source>
</reference>
<comment type="caution">
    <text evidence="2">The sequence shown here is derived from an EMBL/GenBank/DDBJ whole genome shotgun (WGS) entry which is preliminary data.</text>
</comment>
<dbReference type="InterPro" id="IPR027417">
    <property type="entry name" value="P-loop_NTPase"/>
</dbReference>
<protein>
    <submittedName>
        <fullName evidence="2">ATP-binding protein</fullName>
    </submittedName>
</protein>
<dbReference type="EMBL" id="JZWS02000001">
    <property type="protein sequence ID" value="MCL7343431.1"/>
    <property type="molecule type" value="Genomic_DNA"/>
</dbReference>
<dbReference type="Pfam" id="PF01637">
    <property type="entry name" value="ATPase_2"/>
    <property type="match status" value="1"/>
</dbReference>
<dbReference type="Gene3D" id="3.40.50.300">
    <property type="entry name" value="P-loop containing nucleotide triphosphate hydrolases"/>
    <property type="match status" value="1"/>
</dbReference>
<name>A0AAE3K1H1_9CREN</name>
<evidence type="ECO:0000313" key="2">
    <source>
        <dbReference type="EMBL" id="MCL7343431.1"/>
    </source>
</evidence>